<dbReference type="PROSITE" id="PS00688">
    <property type="entry name" value="SIGMA54_INTERACT_3"/>
    <property type="match status" value="1"/>
</dbReference>
<name>A0ABT6DKY7_9BACT</name>
<sequence length="469" mass="52612">MNKLHTLIVDDEAELRRSVISILQSAMPEIEFSIEEAATGKEALDKVKAKTWDLVLMDVKMPEMNGLEALTAIKEHDPRTFVVLMTAHSNLHDAVQAIKDGAYDYVEKPVKPELLTEIVRKSLEARDLVSSLALSNPVFDDDIESEFVGGNSKMKEVFNLIYRLCKVDTTVLIRGENGTGKELVARAIHFNSPRKSGSFVAINCGAIPESLMESELFGHEKGAFTGAVERKIGKFQIANNGTLFLDEIGELRPDMQVKLLRVLQEKKFTPVGGNREVKTTTRIIAATNRNLEKMMADGTFREDLFYRLNVMPIFLPNLRDRLDDIEALAQHFIKKFARQHARNITGVTPEALDMLKSYRWPGNIRELENVVERAFIVENSNQITVDSLPESIRLAPKDSADKTASVGYSGPLDFDAFKEGMEKEFIVSALKANQGRINQTVAQANIPKNTLLRKIRKYGINVKDYSGEE</sequence>
<dbReference type="InterPro" id="IPR001789">
    <property type="entry name" value="Sig_transdc_resp-reg_receiver"/>
</dbReference>
<dbReference type="InterPro" id="IPR027417">
    <property type="entry name" value="P-loop_NTPase"/>
</dbReference>
<dbReference type="InterPro" id="IPR025943">
    <property type="entry name" value="Sigma_54_int_dom_ATP-bd_2"/>
</dbReference>
<evidence type="ECO:0000256" key="2">
    <source>
        <dbReference type="ARBA" id="ARBA00022840"/>
    </source>
</evidence>
<dbReference type="Pfam" id="PF25601">
    <property type="entry name" value="AAA_lid_14"/>
    <property type="match status" value="1"/>
</dbReference>
<dbReference type="InterPro" id="IPR002078">
    <property type="entry name" value="Sigma_54_int"/>
</dbReference>
<dbReference type="SMART" id="SM00448">
    <property type="entry name" value="REC"/>
    <property type="match status" value="1"/>
</dbReference>
<evidence type="ECO:0000256" key="5">
    <source>
        <dbReference type="ARBA" id="ARBA00023163"/>
    </source>
</evidence>
<evidence type="ECO:0000256" key="6">
    <source>
        <dbReference type="PROSITE-ProRule" id="PRU00169"/>
    </source>
</evidence>
<dbReference type="PROSITE" id="PS50045">
    <property type="entry name" value="SIGMA54_INTERACT_4"/>
    <property type="match status" value="1"/>
</dbReference>
<feature type="domain" description="Response regulatory" evidence="8">
    <location>
        <begin position="5"/>
        <end position="123"/>
    </location>
</feature>
<feature type="domain" description="Sigma-54 factor interaction" evidence="7">
    <location>
        <begin position="147"/>
        <end position="376"/>
    </location>
</feature>
<dbReference type="Pfam" id="PF00158">
    <property type="entry name" value="Sigma54_activat"/>
    <property type="match status" value="1"/>
</dbReference>
<evidence type="ECO:0000259" key="7">
    <source>
        <dbReference type="PROSITE" id="PS50045"/>
    </source>
</evidence>
<evidence type="ECO:0000313" key="9">
    <source>
        <dbReference type="EMBL" id="MDG0817529.1"/>
    </source>
</evidence>
<dbReference type="SMART" id="SM00382">
    <property type="entry name" value="AAA"/>
    <property type="match status" value="1"/>
</dbReference>
<dbReference type="InterPro" id="IPR003593">
    <property type="entry name" value="AAA+_ATPase"/>
</dbReference>
<evidence type="ECO:0000259" key="8">
    <source>
        <dbReference type="PROSITE" id="PS50110"/>
    </source>
</evidence>
<dbReference type="CDD" id="cd00009">
    <property type="entry name" value="AAA"/>
    <property type="match status" value="1"/>
</dbReference>
<feature type="modified residue" description="4-aspartylphosphate" evidence="6">
    <location>
        <position position="58"/>
    </location>
</feature>
<dbReference type="Gene3D" id="3.40.50.300">
    <property type="entry name" value="P-loop containing nucleotide triphosphate hydrolases"/>
    <property type="match status" value="1"/>
</dbReference>
<organism evidence="9 10">
    <name type="scientific">Bdellovibrio svalbardensis</name>
    <dbReference type="NCBI Taxonomy" id="2972972"/>
    <lineage>
        <taxon>Bacteria</taxon>
        <taxon>Pseudomonadati</taxon>
        <taxon>Bdellovibrionota</taxon>
        <taxon>Bdellovibrionia</taxon>
        <taxon>Bdellovibrionales</taxon>
        <taxon>Pseudobdellovibrionaceae</taxon>
        <taxon>Bdellovibrio</taxon>
    </lineage>
</organism>
<keyword evidence="5" id="KW-0804">Transcription</keyword>
<dbReference type="PROSITE" id="PS50110">
    <property type="entry name" value="RESPONSE_REGULATORY"/>
    <property type="match status" value="1"/>
</dbReference>
<evidence type="ECO:0000313" key="10">
    <source>
        <dbReference type="Proteomes" id="UP001152321"/>
    </source>
</evidence>
<comment type="caution">
    <text evidence="9">The sequence shown here is derived from an EMBL/GenBank/DDBJ whole genome shotgun (WGS) entry which is preliminary data.</text>
</comment>
<dbReference type="CDD" id="cd17536">
    <property type="entry name" value="REC_YesN-like"/>
    <property type="match status" value="1"/>
</dbReference>
<dbReference type="Pfam" id="PF00072">
    <property type="entry name" value="Response_reg"/>
    <property type="match status" value="1"/>
</dbReference>
<evidence type="ECO:0000256" key="1">
    <source>
        <dbReference type="ARBA" id="ARBA00022741"/>
    </source>
</evidence>
<dbReference type="EMBL" id="JANRMI010000004">
    <property type="protein sequence ID" value="MDG0817529.1"/>
    <property type="molecule type" value="Genomic_DNA"/>
</dbReference>
<keyword evidence="3" id="KW-0805">Transcription regulation</keyword>
<dbReference type="Gene3D" id="1.10.10.60">
    <property type="entry name" value="Homeodomain-like"/>
    <property type="match status" value="1"/>
</dbReference>
<reference evidence="9" key="1">
    <citation type="submission" date="2022-08" db="EMBL/GenBank/DDBJ databases">
        <title>Novel Bdellovibrio Species Isolated from Svalbard: Designation Bdellovibrio svalbardensis.</title>
        <authorList>
            <person name="Mitchell R.J."/>
            <person name="Choi S.Y."/>
        </authorList>
    </citation>
    <scope>NUCLEOTIDE SEQUENCE</scope>
    <source>
        <strain evidence="9">PAP01</strain>
    </source>
</reference>
<protein>
    <submittedName>
        <fullName evidence="9">Sigma-54 dependent transcriptional regulator</fullName>
    </submittedName>
</protein>
<dbReference type="InterPro" id="IPR011006">
    <property type="entry name" value="CheY-like_superfamily"/>
</dbReference>
<accession>A0ABT6DKY7</accession>
<dbReference type="InterPro" id="IPR009057">
    <property type="entry name" value="Homeodomain-like_sf"/>
</dbReference>
<keyword evidence="10" id="KW-1185">Reference proteome</keyword>
<dbReference type="Gene3D" id="3.40.50.2300">
    <property type="match status" value="1"/>
</dbReference>
<keyword evidence="4" id="KW-0238">DNA-binding</keyword>
<dbReference type="Proteomes" id="UP001152321">
    <property type="component" value="Unassembled WGS sequence"/>
</dbReference>
<gene>
    <name evidence="9" type="ORF">NWE73_14200</name>
</gene>
<evidence type="ECO:0000256" key="4">
    <source>
        <dbReference type="ARBA" id="ARBA00023125"/>
    </source>
</evidence>
<dbReference type="SUPFAM" id="SSF46689">
    <property type="entry name" value="Homeodomain-like"/>
    <property type="match status" value="1"/>
</dbReference>
<proteinExistence type="predicted"/>
<dbReference type="SUPFAM" id="SSF52172">
    <property type="entry name" value="CheY-like"/>
    <property type="match status" value="1"/>
</dbReference>
<dbReference type="RefSeq" id="WP_277579001.1">
    <property type="nucleotide sequence ID" value="NZ_JANRMI010000004.1"/>
</dbReference>
<dbReference type="InterPro" id="IPR025944">
    <property type="entry name" value="Sigma_54_int_dom_CS"/>
</dbReference>
<keyword evidence="1" id="KW-0547">Nucleotide-binding</keyword>
<dbReference type="PROSITE" id="PS00676">
    <property type="entry name" value="SIGMA54_INTERACT_2"/>
    <property type="match status" value="1"/>
</dbReference>
<evidence type="ECO:0000256" key="3">
    <source>
        <dbReference type="ARBA" id="ARBA00023015"/>
    </source>
</evidence>
<dbReference type="PANTHER" id="PTHR32071">
    <property type="entry name" value="TRANSCRIPTIONAL REGULATORY PROTEIN"/>
    <property type="match status" value="1"/>
</dbReference>
<keyword evidence="2" id="KW-0067">ATP-binding</keyword>
<keyword evidence="6" id="KW-0597">Phosphoprotein</keyword>
<dbReference type="Gene3D" id="1.10.8.60">
    <property type="match status" value="1"/>
</dbReference>
<dbReference type="SUPFAM" id="SSF52540">
    <property type="entry name" value="P-loop containing nucleoside triphosphate hydrolases"/>
    <property type="match status" value="1"/>
</dbReference>
<dbReference type="InterPro" id="IPR058031">
    <property type="entry name" value="AAA_lid_NorR"/>
</dbReference>